<evidence type="ECO:0000313" key="5">
    <source>
        <dbReference type="EMBL" id="KDQ07854.1"/>
    </source>
</evidence>
<gene>
    <name evidence="5" type="ORF">BOTBODRAFT_590033</name>
</gene>
<feature type="repeat" description="ANK" evidence="2">
    <location>
        <begin position="33"/>
        <end position="67"/>
    </location>
</feature>
<evidence type="ECO:0000256" key="3">
    <source>
        <dbReference type="SAM" id="MobiDB-lite"/>
    </source>
</evidence>
<keyword evidence="2" id="KW-0040">ANK repeat</keyword>
<dbReference type="AlphaFoldDB" id="A0A067LXF3"/>
<dbReference type="InParanoid" id="A0A067LXF3"/>
<dbReference type="OrthoDB" id="194358at2759"/>
<keyword evidence="6" id="KW-1185">Reference proteome</keyword>
<dbReference type="EMBL" id="KL198099">
    <property type="protein sequence ID" value="KDQ07854.1"/>
    <property type="molecule type" value="Genomic_DNA"/>
</dbReference>
<evidence type="ECO:0000259" key="4">
    <source>
        <dbReference type="PROSITE" id="PS50011"/>
    </source>
</evidence>
<evidence type="ECO:0000256" key="2">
    <source>
        <dbReference type="PROSITE-ProRule" id="PRU00023"/>
    </source>
</evidence>
<name>A0A067LXF3_BOTB1</name>
<accession>A0A067LXF3</accession>
<feature type="repeat" description="ANK" evidence="2">
    <location>
        <begin position="140"/>
        <end position="172"/>
    </location>
</feature>
<dbReference type="SUPFAM" id="SSF48403">
    <property type="entry name" value="Ankyrin repeat"/>
    <property type="match status" value="1"/>
</dbReference>
<feature type="compositionally biased region" description="Low complexity" evidence="3">
    <location>
        <begin position="576"/>
        <end position="593"/>
    </location>
</feature>
<evidence type="ECO:0000256" key="1">
    <source>
        <dbReference type="ARBA" id="ARBA00005843"/>
    </source>
</evidence>
<dbReference type="GO" id="GO:0004674">
    <property type="term" value="F:protein serine/threonine kinase activity"/>
    <property type="evidence" value="ECO:0007669"/>
    <property type="project" value="TreeGrafter"/>
</dbReference>
<dbReference type="PROSITE" id="PS50088">
    <property type="entry name" value="ANK_REPEAT"/>
    <property type="match status" value="3"/>
</dbReference>
<comment type="similarity">
    <text evidence="1">Belongs to the protein kinase superfamily. TKL Ser/Thr protein kinase family.</text>
</comment>
<dbReference type="Gene3D" id="1.25.40.20">
    <property type="entry name" value="Ankyrin repeat-containing domain"/>
    <property type="match status" value="2"/>
</dbReference>
<dbReference type="InterPro" id="IPR036770">
    <property type="entry name" value="Ankyrin_rpt-contain_sf"/>
</dbReference>
<dbReference type="Proteomes" id="UP000027195">
    <property type="component" value="Unassembled WGS sequence"/>
</dbReference>
<dbReference type="InterPro" id="IPR002110">
    <property type="entry name" value="Ankyrin_rpt"/>
</dbReference>
<dbReference type="Pfam" id="PF00023">
    <property type="entry name" value="Ank"/>
    <property type="match status" value="1"/>
</dbReference>
<evidence type="ECO:0000313" key="6">
    <source>
        <dbReference type="Proteomes" id="UP000027195"/>
    </source>
</evidence>
<dbReference type="HOGENOM" id="CLU_000288_7_25_1"/>
<dbReference type="STRING" id="930990.A0A067LXF3"/>
<organism evidence="5 6">
    <name type="scientific">Botryobasidium botryosum (strain FD-172 SS1)</name>
    <dbReference type="NCBI Taxonomy" id="930990"/>
    <lineage>
        <taxon>Eukaryota</taxon>
        <taxon>Fungi</taxon>
        <taxon>Dikarya</taxon>
        <taxon>Basidiomycota</taxon>
        <taxon>Agaricomycotina</taxon>
        <taxon>Agaricomycetes</taxon>
        <taxon>Cantharellales</taxon>
        <taxon>Botryobasidiaceae</taxon>
        <taxon>Botryobasidium</taxon>
    </lineage>
</organism>
<dbReference type="InterPro" id="IPR011009">
    <property type="entry name" value="Kinase-like_dom_sf"/>
</dbReference>
<sequence length="602" mass="66879">MRSSYYEETSLQQAITPVIFQQLLPDPQNCNPSGRTALHLALGAPGCATTVLDALLGGKADPNARDNDGETPLHYAVRFQSPSITQLLLKACADPHARNNRGHTPLFCATLDARHDETCWSEHLVALHAIGANIDDPDSDGVTPLYHAISTRSVQTACLLLRLGADPYAGQTQPVQLRVAVGMVGNANIEAIIAVVTRAGLDTSDWVSINSESDQCASLRDLSQSEEGCKVLFDALRKEMFKQPSSKRKEFIVQLSKLYSILGYYPSDPALDACEIEDPKGRASIFGGFADCWQSLFLGRHPVAMKALRREPTHEDAVRRLMREASVWRHLIHRNVLPFLGVYTLDSVPYLISPWMEYGHATDYVKGYPNADPLRLLADVADGIEYLHTFKPEPVIHGDLRGPNILISPSGNARIADFGLTELRTDVFDPDYSTKFHKSGHPRWKAREIIFAETKEAAQRNTTTDIYAFGRVMLELFTAEVPFFNVQETMVIVKVWEGELPQRPCDDKTIARGLDDKMWQLMTDCWHSTPSKRPSVAHVVARLAEALESRSGSNFPSSPAIRRLGKVKLPPKERGSSPSQMESSPGEQEPESSSRPKKRFKI</sequence>
<dbReference type="GO" id="GO:0005524">
    <property type="term" value="F:ATP binding"/>
    <property type="evidence" value="ECO:0007669"/>
    <property type="project" value="InterPro"/>
</dbReference>
<dbReference type="PIRSF" id="PIRSF000654">
    <property type="entry name" value="Integrin-linked_kinase"/>
    <property type="match status" value="1"/>
</dbReference>
<dbReference type="InterPro" id="IPR051681">
    <property type="entry name" value="Ser/Thr_Kinases-Pseudokinases"/>
</dbReference>
<feature type="region of interest" description="Disordered" evidence="3">
    <location>
        <begin position="548"/>
        <end position="602"/>
    </location>
</feature>
<dbReference type="Pfam" id="PF07714">
    <property type="entry name" value="PK_Tyr_Ser-Thr"/>
    <property type="match status" value="1"/>
</dbReference>
<dbReference type="InterPro" id="IPR000719">
    <property type="entry name" value="Prot_kinase_dom"/>
</dbReference>
<dbReference type="PANTHER" id="PTHR44329:SF214">
    <property type="entry name" value="PROTEIN KINASE DOMAIN-CONTAINING PROTEIN"/>
    <property type="match status" value="1"/>
</dbReference>
<dbReference type="SMART" id="SM00248">
    <property type="entry name" value="ANK"/>
    <property type="match status" value="3"/>
</dbReference>
<proteinExistence type="inferred from homology"/>
<reference evidence="6" key="1">
    <citation type="journal article" date="2014" name="Proc. Natl. Acad. Sci. U.S.A.">
        <title>Extensive sampling of basidiomycete genomes demonstrates inadequacy of the white-rot/brown-rot paradigm for wood decay fungi.</title>
        <authorList>
            <person name="Riley R."/>
            <person name="Salamov A.A."/>
            <person name="Brown D.W."/>
            <person name="Nagy L.G."/>
            <person name="Floudas D."/>
            <person name="Held B.W."/>
            <person name="Levasseur A."/>
            <person name="Lombard V."/>
            <person name="Morin E."/>
            <person name="Otillar R."/>
            <person name="Lindquist E.A."/>
            <person name="Sun H."/>
            <person name="LaButti K.M."/>
            <person name="Schmutz J."/>
            <person name="Jabbour D."/>
            <person name="Luo H."/>
            <person name="Baker S.E."/>
            <person name="Pisabarro A.G."/>
            <person name="Walton J.D."/>
            <person name="Blanchette R.A."/>
            <person name="Henrissat B."/>
            <person name="Martin F."/>
            <person name="Cullen D."/>
            <person name="Hibbett D.S."/>
            <person name="Grigoriev I.V."/>
        </authorList>
    </citation>
    <scope>NUCLEOTIDE SEQUENCE [LARGE SCALE GENOMIC DNA]</scope>
    <source>
        <strain evidence="6">FD-172 SS1</strain>
    </source>
</reference>
<dbReference type="PANTHER" id="PTHR44329">
    <property type="entry name" value="SERINE/THREONINE-PROTEIN KINASE TNNI3K-RELATED"/>
    <property type="match status" value="1"/>
</dbReference>
<dbReference type="PROSITE" id="PS50011">
    <property type="entry name" value="PROTEIN_KINASE_DOM"/>
    <property type="match status" value="1"/>
</dbReference>
<protein>
    <recommendedName>
        <fullName evidence="4">Protein kinase domain-containing protein</fullName>
    </recommendedName>
</protein>
<dbReference type="InterPro" id="IPR001245">
    <property type="entry name" value="Ser-Thr/Tyr_kinase_cat_dom"/>
</dbReference>
<dbReference type="Pfam" id="PF12796">
    <property type="entry name" value="Ank_2"/>
    <property type="match status" value="1"/>
</dbReference>
<dbReference type="PROSITE" id="PS50297">
    <property type="entry name" value="ANK_REP_REGION"/>
    <property type="match status" value="2"/>
</dbReference>
<feature type="repeat" description="ANK" evidence="2">
    <location>
        <begin position="68"/>
        <end position="100"/>
    </location>
</feature>
<feature type="domain" description="Protein kinase" evidence="4">
    <location>
        <begin position="278"/>
        <end position="547"/>
    </location>
</feature>
<dbReference type="Gene3D" id="1.10.510.10">
    <property type="entry name" value="Transferase(Phosphotransferase) domain 1"/>
    <property type="match status" value="1"/>
</dbReference>
<dbReference type="SUPFAM" id="SSF56112">
    <property type="entry name" value="Protein kinase-like (PK-like)"/>
    <property type="match status" value="1"/>
</dbReference>